<dbReference type="EMBL" id="JAQGDS010000010">
    <property type="protein sequence ID" value="KAJ6257460.1"/>
    <property type="molecule type" value="Genomic_DNA"/>
</dbReference>
<accession>A0AAD6ITP2</accession>
<feature type="compositionally biased region" description="Basic and acidic residues" evidence="1">
    <location>
        <begin position="317"/>
        <end position="331"/>
    </location>
</feature>
<feature type="region of interest" description="Disordered" evidence="1">
    <location>
        <begin position="465"/>
        <end position="530"/>
    </location>
</feature>
<evidence type="ECO:0000313" key="3">
    <source>
        <dbReference type="Proteomes" id="UP001221413"/>
    </source>
</evidence>
<feature type="compositionally biased region" description="Basic and acidic residues" evidence="1">
    <location>
        <begin position="521"/>
        <end position="530"/>
    </location>
</feature>
<feature type="region of interest" description="Disordered" evidence="1">
    <location>
        <begin position="411"/>
        <end position="452"/>
    </location>
</feature>
<organism evidence="2 3">
    <name type="scientific">Drechslerella dactyloides</name>
    <name type="common">Nematode-trapping fungus</name>
    <name type="synonym">Arthrobotrys dactyloides</name>
    <dbReference type="NCBI Taxonomy" id="74499"/>
    <lineage>
        <taxon>Eukaryota</taxon>
        <taxon>Fungi</taxon>
        <taxon>Dikarya</taxon>
        <taxon>Ascomycota</taxon>
        <taxon>Pezizomycotina</taxon>
        <taxon>Orbiliomycetes</taxon>
        <taxon>Orbiliales</taxon>
        <taxon>Orbiliaceae</taxon>
        <taxon>Drechslerella</taxon>
    </lineage>
</organism>
<sequence length="632" mass="69471">MSMGLVRFLMPPDGLITARAAEAKHWDRLNARIPPYRDNQPRITAWDLFHLATPPNVPPSAPNLTLSESARHSLTPSAQAAILTPEDDFPQSYAIFRLMSPNFSNEYHPVVAEHIRAWGELENRIANEPRYSPSFYTLLAQYHNARYKAKRMTELDRQSRGAGLSVQGADEYFHLLSNPGPFDVPSTSNVTSPGVGGNVRGAGSSSAAFGNPNLAHIGTSLSRVASLGNFLSSGPGSGGVGSREGDAVPTLASTGDNRASVSNISRASSTTATPPSRGSPSRRDLRRGNSPFEDSARTHANQTQQQEPSISATRPSAVDREREQDRDRETGRITAVLGLPRNMKSFKGRKKFVGRAERWKRIENSCNHKTHQQPKRICGVYKSIAIITQNRLPGNGGNGPALGNWFSSGWPASSHHHSNAGIRSPEAGPAHAFGMPPEDEPSSNSDDDYEDMIPMEEDGFYNVTDNFIPRLSGNDEQPSTSRRASRLRRQYGHTPDELSRAPGLSGPPHGPNRNSVAEIQSRMERSRRFREREADLIRSRHTEAIRDIASLVGGVMPNRWNREHSSNGGSNGGRNGTNVSQAPRTLDHPQRPDIMKDEDMKIMADCKFFSLVRTWFFVNGVQIPLLQPHPAA</sequence>
<evidence type="ECO:0000313" key="2">
    <source>
        <dbReference type="EMBL" id="KAJ6257460.1"/>
    </source>
</evidence>
<feature type="compositionally biased region" description="Acidic residues" evidence="1">
    <location>
        <begin position="437"/>
        <end position="452"/>
    </location>
</feature>
<feature type="compositionally biased region" description="Polar residues" evidence="1">
    <location>
        <begin position="251"/>
        <end position="264"/>
    </location>
</feature>
<feature type="region of interest" description="Disordered" evidence="1">
    <location>
        <begin position="557"/>
        <end position="593"/>
    </location>
</feature>
<keyword evidence="3" id="KW-1185">Reference proteome</keyword>
<protein>
    <submittedName>
        <fullName evidence="2">Uncharacterized protein</fullName>
    </submittedName>
</protein>
<evidence type="ECO:0000256" key="1">
    <source>
        <dbReference type="SAM" id="MobiDB-lite"/>
    </source>
</evidence>
<feature type="compositionally biased region" description="Low complexity" evidence="1">
    <location>
        <begin position="265"/>
        <end position="279"/>
    </location>
</feature>
<proteinExistence type="predicted"/>
<gene>
    <name evidence="2" type="ORF">Dda_7245</name>
</gene>
<dbReference type="Proteomes" id="UP001221413">
    <property type="component" value="Unassembled WGS sequence"/>
</dbReference>
<name>A0AAD6ITP2_DREDA</name>
<feature type="compositionally biased region" description="Polar residues" evidence="1">
    <location>
        <begin position="298"/>
        <end position="314"/>
    </location>
</feature>
<dbReference type="AlphaFoldDB" id="A0AAD6ITP2"/>
<reference evidence="2" key="1">
    <citation type="submission" date="2023-01" db="EMBL/GenBank/DDBJ databases">
        <title>The chitinases involved in constricting ring structure development in the nematode-trapping fungus Drechslerella dactyloides.</title>
        <authorList>
            <person name="Wang R."/>
            <person name="Zhang L."/>
            <person name="Tang P."/>
            <person name="Li S."/>
            <person name="Liang L."/>
        </authorList>
    </citation>
    <scope>NUCLEOTIDE SEQUENCE</scope>
    <source>
        <strain evidence="2">YMF1.00031</strain>
    </source>
</reference>
<feature type="region of interest" description="Disordered" evidence="1">
    <location>
        <begin position="235"/>
        <end position="333"/>
    </location>
</feature>
<comment type="caution">
    <text evidence="2">The sequence shown here is derived from an EMBL/GenBank/DDBJ whole genome shotgun (WGS) entry which is preliminary data.</text>
</comment>